<organism evidence="2 3">
    <name type="scientific">Belnapia rosea</name>
    <dbReference type="NCBI Taxonomy" id="938405"/>
    <lineage>
        <taxon>Bacteria</taxon>
        <taxon>Pseudomonadati</taxon>
        <taxon>Pseudomonadota</taxon>
        <taxon>Alphaproteobacteria</taxon>
        <taxon>Acetobacterales</taxon>
        <taxon>Roseomonadaceae</taxon>
        <taxon>Belnapia</taxon>
    </lineage>
</organism>
<gene>
    <name evidence="2" type="ORF">SAMN04487779_100419</name>
</gene>
<keyword evidence="3" id="KW-1185">Reference proteome</keyword>
<proteinExistence type="predicted"/>
<dbReference type="Proteomes" id="UP000198925">
    <property type="component" value="Unassembled WGS sequence"/>
</dbReference>
<name>A0A1G6RJN9_9PROT</name>
<accession>A0A1G6RJN9</accession>
<dbReference type="Gene3D" id="3.10.450.50">
    <property type="match status" value="1"/>
</dbReference>
<reference evidence="2 3" key="1">
    <citation type="submission" date="2016-10" db="EMBL/GenBank/DDBJ databases">
        <authorList>
            <person name="de Groot N.N."/>
        </authorList>
    </citation>
    <scope>NUCLEOTIDE SEQUENCE [LARGE SCALE GENOMIC DNA]</scope>
    <source>
        <strain evidence="2 3">CPCC 100156</strain>
    </source>
</reference>
<dbReference type="STRING" id="938405.SAMN02927895_05074"/>
<dbReference type="Pfam" id="PF12680">
    <property type="entry name" value="SnoaL_2"/>
    <property type="match status" value="1"/>
</dbReference>
<evidence type="ECO:0000259" key="1">
    <source>
        <dbReference type="Pfam" id="PF12680"/>
    </source>
</evidence>
<dbReference type="RefSeq" id="WP_090662909.1">
    <property type="nucleotide sequence ID" value="NZ_FMZX01000004.1"/>
</dbReference>
<evidence type="ECO:0000313" key="2">
    <source>
        <dbReference type="EMBL" id="SDD04197.1"/>
    </source>
</evidence>
<protein>
    <recommendedName>
        <fullName evidence="1">SnoaL-like domain-containing protein</fullName>
    </recommendedName>
</protein>
<dbReference type="InterPro" id="IPR037401">
    <property type="entry name" value="SnoaL-like"/>
</dbReference>
<dbReference type="InterPro" id="IPR032710">
    <property type="entry name" value="NTF2-like_dom_sf"/>
</dbReference>
<dbReference type="AlphaFoldDB" id="A0A1G6RJN9"/>
<dbReference type="EMBL" id="FMZX01000004">
    <property type="protein sequence ID" value="SDD04197.1"/>
    <property type="molecule type" value="Genomic_DNA"/>
</dbReference>
<dbReference type="SUPFAM" id="SSF54427">
    <property type="entry name" value="NTF2-like"/>
    <property type="match status" value="1"/>
</dbReference>
<sequence>MTETESVIRGYYAAFAAGDRPAMLALLAEDVAHDVNQGRRQTGREAFRAFLAHMDACYREEIRDLTVMVDGTGTRAAAEFMVEGEYLANDSGLPEARGQRYSLPAGAFFTLAEGRITRVTTYYNLADWIRQVES</sequence>
<dbReference type="InterPro" id="IPR011721">
    <property type="entry name" value="CHP02096"/>
</dbReference>
<feature type="domain" description="SnoaL-like" evidence="1">
    <location>
        <begin position="8"/>
        <end position="119"/>
    </location>
</feature>
<dbReference type="NCBIfam" id="TIGR02096">
    <property type="entry name" value="ketosteroid isomerase-related protein"/>
    <property type="match status" value="1"/>
</dbReference>
<evidence type="ECO:0000313" key="3">
    <source>
        <dbReference type="Proteomes" id="UP000198925"/>
    </source>
</evidence>